<dbReference type="Proteomes" id="UP000278085">
    <property type="component" value="Unassembled WGS sequence"/>
</dbReference>
<keyword evidence="1" id="KW-0808">Transferase</keyword>
<comment type="caution">
    <text evidence="1">The sequence shown here is derived from an EMBL/GenBank/DDBJ whole genome shotgun (WGS) entry which is preliminary data.</text>
</comment>
<dbReference type="EMBL" id="RXLQ01000002">
    <property type="protein sequence ID" value="RSZ60155.1"/>
    <property type="molecule type" value="Genomic_DNA"/>
</dbReference>
<protein>
    <submittedName>
        <fullName evidence="1">PEP-CTERM/exosortase system-associated acyltransferase</fullName>
    </submittedName>
</protein>
<dbReference type="OrthoDB" id="582214at2"/>
<organism evidence="1 2">
    <name type="scientific">Massilia atriviolacea</name>
    <dbReference type="NCBI Taxonomy" id="2495579"/>
    <lineage>
        <taxon>Bacteria</taxon>
        <taxon>Pseudomonadati</taxon>
        <taxon>Pseudomonadota</taxon>
        <taxon>Betaproteobacteria</taxon>
        <taxon>Burkholderiales</taxon>
        <taxon>Oxalobacteraceae</taxon>
        <taxon>Telluria group</taxon>
        <taxon>Massilia</taxon>
    </lineage>
</organism>
<sequence>MRNDTMLFFFQRLIGKRDLLLPYFDLDTIVPGADRAALLTRIGRLRYEVYCVERAFLDASAYPDGIEADAYDAGAAHVAACALDGDLVGTVRLVRPGEGQPFPFELQCPVFDSVVLPPRAEAAEVSRLIVKKTFRRRRGDSMEGVSSDFVRNREGTGRRRVARAHEHRGNSPLLLLGMYRALYRYSVANGVRYWYAAMERSLARSLDRMGFPLVAIGPPGEYYGPVTLHMVDLRDLERRVEAGNPFLAAWFKGEPIPFWLVVKTLAASLRRGGAPRL</sequence>
<proteinExistence type="predicted"/>
<gene>
    <name evidence="1" type="ORF">EJB06_03180</name>
</gene>
<dbReference type="InterPro" id="IPR016181">
    <property type="entry name" value="Acyl_CoA_acyltransferase"/>
</dbReference>
<reference evidence="1 2" key="1">
    <citation type="submission" date="2018-12" db="EMBL/GenBank/DDBJ databases">
        <authorList>
            <person name="Yang E."/>
        </authorList>
    </citation>
    <scope>NUCLEOTIDE SEQUENCE [LARGE SCALE GENOMIC DNA]</scope>
    <source>
        <strain evidence="1 2">SOD</strain>
    </source>
</reference>
<dbReference type="GO" id="GO:0016746">
    <property type="term" value="F:acyltransferase activity"/>
    <property type="evidence" value="ECO:0007669"/>
    <property type="project" value="UniProtKB-KW"/>
</dbReference>
<dbReference type="Pfam" id="PF13444">
    <property type="entry name" value="Acetyltransf_5"/>
    <property type="match status" value="1"/>
</dbReference>
<evidence type="ECO:0000313" key="1">
    <source>
        <dbReference type="EMBL" id="RSZ60155.1"/>
    </source>
</evidence>
<dbReference type="SUPFAM" id="SSF55729">
    <property type="entry name" value="Acyl-CoA N-acyltransferases (Nat)"/>
    <property type="match status" value="1"/>
</dbReference>
<dbReference type="InterPro" id="IPR022484">
    <property type="entry name" value="PEP-CTERM/exosrtase_acylTfrase"/>
</dbReference>
<accession>A0A430HRJ8</accession>
<keyword evidence="1" id="KW-0012">Acyltransferase</keyword>
<dbReference type="RefSeq" id="WP_126072571.1">
    <property type="nucleotide sequence ID" value="NZ_CP051166.1"/>
</dbReference>
<dbReference type="AlphaFoldDB" id="A0A430HRJ8"/>
<keyword evidence="2" id="KW-1185">Reference proteome</keyword>
<evidence type="ECO:0000313" key="2">
    <source>
        <dbReference type="Proteomes" id="UP000278085"/>
    </source>
</evidence>
<dbReference type="NCBIfam" id="TIGR03694">
    <property type="entry name" value="exosort_acyl"/>
    <property type="match status" value="1"/>
</dbReference>
<name>A0A430HRJ8_9BURK</name>
<dbReference type="Gene3D" id="3.40.630.30">
    <property type="match status" value="1"/>
</dbReference>